<dbReference type="GO" id="GO:0046677">
    <property type="term" value="P:response to antibiotic"/>
    <property type="evidence" value="ECO:0007669"/>
    <property type="project" value="TreeGrafter"/>
</dbReference>
<dbReference type="OrthoDB" id="9816569at2"/>
<dbReference type="NCBIfam" id="TIGR01730">
    <property type="entry name" value="RND_mfp"/>
    <property type="match status" value="1"/>
</dbReference>
<dbReference type="Pfam" id="PF25917">
    <property type="entry name" value="BSH_RND"/>
    <property type="match status" value="1"/>
</dbReference>
<comment type="similarity">
    <text evidence="1">Belongs to the membrane fusion protein (MFP) (TC 8.A.1) family.</text>
</comment>
<evidence type="ECO:0000259" key="2">
    <source>
        <dbReference type="Pfam" id="PF25917"/>
    </source>
</evidence>
<feature type="domain" description="Multidrug resistance protein MdtA-like beta-barrel" evidence="3">
    <location>
        <begin position="226"/>
        <end position="312"/>
    </location>
</feature>
<dbReference type="Gene3D" id="1.10.287.470">
    <property type="entry name" value="Helix hairpin bin"/>
    <property type="match status" value="1"/>
</dbReference>
<dbReference type="GO" id="GO:0005886">
    <property type="term" value="C:plasma membrane"/>
    <property type="evidence" value="ECO:0007669"/>
    <property type="project" value="TreeGrafter"/>
</dbReference>
<dbReference type="InterPro" id="IPR006143">
    <property type="entry name" value="RND_pump_MFP"/>
</dbReference>
<dbReference type="PANTHER" id="PTHR30158">
    <property type="entry name" value="ACRA/E-RELATED COMPONENT OF DRUG EFFLUX TRANSPORTER"/>
    <property type="match status" value="1"/>
</dbReference>
<dbReference type="GO" id="GO:0030313">
    <property type="term" value="C:cell envelope"/>
    <property type="evidence" value="ECO:0007669"/>
    <property type="project" value="UniProtKB-SubCell"/>
</dbReference>
<gene>
    <name evidence="5" type="ORF">CU669_20060</name>
</gene>
<reference evidence="5 6" key="1">
    <citation type="submission" date="2017-11" db="EMBL/GenBank/DDBJ databases">
        <title>Draft genome sequence of magnetotactic bacterium Magnetospirillum kuznetsovii LBB-42.</title>
        <authorList>
            <person name="Grouzdev D.S."/>
            <person name="Rysina M.S."/>
            <person name="Baslerov R.V."/>
            <person name="Koziaeva V."/>
        </authorList>
    </citation>
    <scope>NUCLEOTIDE SEQUENCE [LARGE SCALE GENOMIC DNA]</scope>
    <source>
        <strain evidence="5 6">LBB-42</strain>
    </source>
</reference>
<dbReference type="Gene3D" id="2.40.420.20">
    <property type="match status" value="1"/>
</dbReference>
<dbReference type="InterPro" id="IPR058626">
    <property type="entry name" value="MdtA-like_b-barrel"/>
</dbReference>
<feature type="domain" description="YknX-like C-terminal permuted SH3-like" evidence="4">
    <location>
        <begin position="320"/>
        <end position="386"/>
    </location>
</feature>
<dbReference type="GO" id="GO:0022857">
    <property type="term" value="F:transmembrane transporter activity"/>
    <property type="evidence" value="ECO:0007669"/>
    <property type="project" value="InterPro"/>
</dbReference>
<protein>
    <submittedName>
        <fullName evidence="5">Efflux transporter periplasmic adaptor subunit</fullName>
    </submittedName>
</protein>
<accession>A0A364NST1</accession>
<dbReference type="Pfam" id="PF25989">
    <property type="entry name" value="YknX_C"/>
    <property type="match status" value="1"/>
</dbReference>
<sequence length="393" mass="41583">MSNASPRRTLSTPALLIGGVALLGIAAGLVSFMSSGSNSGAAAPPAGGPPVTVAAPLSRSVTDWNEFTGQFAAVDYVEVRARVSGYLTEIHFTDGQMVNKGDLLFVIDPRPYDVAVAAARAKLDQAQGGREYAKRQLTRADELRRKDFVAESTLDQRTEESRGANASAVAAHAALRDAELNLQFTRVTAPISGRIGAKQVSTGNLVSGGPNIPSPTLLTTIVSQDPIHITFDMSETDYLAQMRRVAAKPEEGMVGAPALIRLMDETGWPREGKLDFIDNQVDRGTGTIRARAVIANGDHTLTPGSFGRVRLAASAPYDALLVPDSAIVTDQSRKLVMTVKDGTVVPKPVKLGPMQDGLRVIRDGVAAEDQIIINGLMRARPGAKVTGVPGKIE</sequence>
<dbReference type="InterPro" id="IPR058637">
    <property type="entry name" value="YknX-like_C"/>
</dbReference>
<dbReference type="Gene3D" id="2.40.30.170">
    <property type="match status" value="1"/>
</dbReference>
<evidence type="ECO:0000313" key="6">
    <source>
        <dbReference type="Proteomes" id="UP000251075"/>
    </source>
</evidence>
<dbReference type="RefSeq" id="WP_112147374.1">
    <property type="nucleotide sequence ID" value="NZ_PGTO01000034.1"/>
</dbReference>
<dbReference type="Gene3D" id="2.40.50.100">
    <property type="match status" value="1"/>
</dbReference>
<feature type="domain" description="Multidrug resistance protein MdtA-like barrel-sandwich hybrid" evidence="2">
    <location>
        <begin position="77"/>
        <end position="210"/>
    </location>
</feature>
<name>A0A364NST1_9PROT</name>
<dbReference type="InterPro" id="IPR058625">
    <property type="entry name" value="MdtA-like_BSH"/>
</dbReference>
<proteinExistence type="inferred from homology"/>
<dbReference type="Pfam" id="PF25944">
    <property type="entry name" value="Beta-barrel_RND"/>
    <property type="match status" value="1"/>
</dbReference>
<dbReference type="AlphaFoldDB" id="A0A364NST1"/>
<dbReference type="PANTHER" id="PTHR30158:SF24">
    <property type="entry name" value="HLYD FAMILY SECRETION PROTEIN"/>
    <property type="match status" value="1"/>
</dbReference>
<evidence type="ECO:0000259" key="4">
    <source>
        <dbReference type="Pfam" id="PF25989"/>
    </source>
</evidence>
<evidence type="ECO:0000256" key="1">
    <source>
        <dbReference type="ARBA" id="ARBA00009477"/>
    </source>
</evidence>
<comment type="caution">
    <text evidence="5">The sequence shown here is derived from an EMBL/GenBank/DDBJ whole genome shotgun (WGS) entry which is preliminary data.</text>
</comment>
<dbReference type="Proteomes" id="UP000251075">
    <property type="component" value="Unassembled WGS sequence"/>
</dbReference>
<dbReference type="SUPFAM" id="SSF111369">
    <property type="entry name" value="HlyD-like secretion proteins"/>
    <property type="match status" value="1"/>
</dbReference>
<dbReference type="EMBL" id="PGTO01000034">
    <property type="protein sequence ID" value="RAU20124.1"/>
    <property type="molecule type" value="Genomic_DNA"/>
</dbReference>
<evidence type="ECO:0000313" key="5">
    <source>
        <dbReference type="EMBL" id="RAU20124.1"/>
    </source>
</evidence>
<organism evidence="5 6">
    <name type="scientific">Paramagnetospirillum kuznetsovii</name>
    <dbReference type="NCBI Taxonomy" id="2053833"/>
    <lineage>
        <taxon>Bacteria</taxon>
        <taxon>Pseudomonadati</taxon>
        <taxon>Pseudomonadota</taxon>
        <taxon>Alphaproteobacteria</taxon>
        <taxon>Rhodospirillales</taxon>
        <taxon>Magnetospirillaceae</taxon>
        <taxon>Paramagnetospirillum</taxon>
    </lineage>
</organism>
<evidence type="ECO:0000259" key="3">
    <source>
        <dbReference type="Pfam" id="PF25944"/>
    </source>
</evidence>
<keyword evidence="6" id="KW-1185">Reference proteome</keyword>